<evidence type="ECO:0000313" key="4">
    <source>
        <dbReference type="Proteomes" id="UP000029994"/>
    </source>
</evidence>
<feature type="domain" description="FAD dependent oxidoreductase" evidence="2">
    <location>
        <begin position="13"/>
        <end position="45"/>
    </location>
</feature>
<name>A0A099LX06_9VIBR</name>
<dbReference type="RefSeq" id="WP_039427509.1">
    <property type="nucleotide sequence ID" value="NZ_CP061844.1"/>
</dbReference>
<gene>
    <name evidence="3" type="ORF">EA26_11520</name>
</gene>
<evidence type="ECO:0000259" key="2">
    <source>
        <dbReference type="Pfam" id="PF01266"/>
    </source>
</evidence>
<evidence type="ECO:0000313" key="3">
    <source>
        <dbReference type="EMBL" id="KGK11901.1"/>
    </source>
</evidence>
<dbReference type="Gene3D" id="3.50.50.60">
    <property type="entry name" value="FAD/NAD(P)-binding domain"/>
    <property type="match status" value="1"/>
</dbReference>
<comment type="caution">
    <text evidence="3">The sequence shown here is derived from an EMBL/GenBank/DDBJ whole genome shotgun (WGS) entry which is preliminary data.</text>
</comment>
<proteinExistence type="predicted"/>
<dbReference type="InterPro" id="IPR006076">
    <property type="entry name" value="FAD-dep_OxRdtase"/>
</dbReference>
<dbReference type="AlphaFoldDB" id="A0A099LX06"/>
<organism evidence="3 4">
    <name type="scientific">Vibrio navarrensis</name>
    <dbReference type="NCBI Taxonomy" id="29495"/>
    <lineage>
        <taxon>Bacteria</taxon>
        <taxon>Pseudomonadati</taxon>
        <taxon>Pseudomonadota</taxon>
        <taxon>Gammaproteobacteria</taxon>
        <taxon>Vibrionales</taxon>
        <taxon>Vibrionaceae</taxon>
        <taxon>Vibrio</taxon>
    </lineage>
</organism>
<protein>
    <submittedName>
        <fullName evidence="3">Oxidoreductase</fullName>
    </submittedName>
</protein>
<keyword evidence="1" id="KW-0560">Oxidoreductase</keyword>
<accession>A0A099LX06</accession>
<evidence type="ECO:0000256" key="1">
    <source>
        <dbReference type="ARBA" id="ARBA00023002"/>
    </source>
</evidence>
<dbReference type="GeneID" id="43683798"/>
<reference evidence="3 4" key="1">
    <citation type="submission" date="2014-04" db="EMBL/GenBank/DDBJ databases">
        <title>Genome sequencing of Vibrio navarrensis strains.</title>
        <authorList>
            <person name="Gladney L.M."/>
            <person name="Katz L.S."/>
            <person name="Marino-Ramirez L."/>
            <person name="Jordan I.K."/>
        </authorList>
    </citation>
    <scope>NUCLEOTIDE SEQUENCE [LARGE SCALE GENOMIC DNA]</scope>
    <source>
        <strain evidence="3 4">ATCC 51183</strain>
    </source>
</reference>
<dbReference type="Proteomes" id="UP000029994">
    <property type="component" value="Unassembled WGS sequence"/>
</dbReference>
<dbReference type="GO" id="GO:0016491">
    <property type="term" value="F:oxidoreductase activity"/>
    <property type="evidence" value="ECO:0007669"/>
    <property type="project" value="UniProtKB-KW"/>
</dbReference>
<dbReference type="InterPro" id="IPR036188">
    <property type="entry name" value="FAD/NAD-bd_sf"/>
</dbReference>
<dbReference type="SUPFAM" id="SSF51905">
    <property type="entry name" value="FAD/NAD(P)-binding domain"/>
    <property type="match status" value="1"/>
</dbReference>
<dbReference type="STRING" id="29495.EA26_11520"/>
<dbReference type="EMBL" id="JMCG01000001">
    <property type="protein sequence ID" value="KGK11901.1"/>
    <property type="molecule type" value="Genomic_DNA"/>
</dbReference>
<dbReference type="Pfam" id="PF01266">
    <property type="entry name" value="DAO"/>
    <property type="match status" value="1"/>
</dbReference>
<dbReference type="eggNOG" id="COG0654">
    <property type="taxonomic scope" value="Bacteria"/>
</dbReference>
<keyword evidence="4" id="KW-1185">Reference proteome</keyword>
<sequence>MNALNSSTGNKHIAVVGGGVAGATAAIHFSELGYAVTLIEKGPSLVNGPPICHLHAGGNLYREISTQQCIDLLKQSIDSVRLFPASINIRPTIIAVPRSDAGEAEELLPRLAIIREAYRDLVREDARNQVLGKPDDYFKLYSKADLARLARLTQPEQPKTFDDWCIPFAKNTDLEQLKYPVIMVAEYGWSVFRLSAIATLALERFPASTVMCNRELQHAQWDGAKWQLDVSGLSQPIYADYLINACGFETGELDDVVGVATQRMVEFKAAYVTQWQECHEAWPEVIFHGERGTPDGMAQLTPYADGYFQLHGMTEDITLFEDGLVAASPRSAQPKLPAQYVKKIRSGWDESVLQLRTQKAIEHAAKLLPAFISAKPAGKALFGAQQIPGRDATLRAADVSFSANHYACIEIVKGSSTLLAAQKIALQWFGKPISTHIEQEHPVTCSLATSEIESVATTLAKQRGYPVSLAQVVGEGVYQ</sequence>